<sequence length="118" mass="13302">MTPPPGLSTLTPLPGPNVSELPPITAFTFTARTPENTPLTNWVSTSKNPDPMIIPAFVEANYEREKWSPDPRKSEKLHQIRKQRLRGFEDRRKELLSSKMLQTGKGEGLKGMKNEEGM</sequence>
<protein>
    <submittedName>
        <fullName evidence="2">Uncharacterized protein</fullName>
    </submittedName>
</protein>
<dbReference type="EMBL" id="BQNB010010360">
    <property type="protein sequence ID" value="GJS76225.1"/>
    <property type="molecule type" value="Genomic_DNA"/>
</dbReference>
<organism evidence="2 3">
    <name type="scientific">Tanacetum coccineum</name>
    <dbReference type="NCBI Taxonomy" id="301880"/>
    <lineage>
        <taxon>Eukaryota</taxon>
        <taxon>Viridiplantae</taxon>
        <taxon>Streptophyta</taxon>
        <taxon>Embryophyta</taxon>
        <taxon>Tracheophyta</taxon>
        <taxon>Spermatophyta</taxon>
        <taxon>Magnoliopsida</taxon>
        <taxon>eudicotyledons</taxon>
        <taxon>Gunneridae</taxon>
        <taxon>Pentapetalae</taxon>
        <taxon>asterids</taxon>
        <taxon>campanulids</taxon>
        <taxon>Asterales</taxon>
        <taxon>Asteraceae</taxon>
        <taxon>Asteroideae</taxon>
        <taxon>Anthemideae</taxon>
        <taxon>Anthemidinae</taxon>
        <taxon>Tanacetum</taxon>
    </lineage>
</organism>
<evidence type="ECO:0000313" key="2">
    <source>
        <dbReference type="EMBL" id="GJS76225.1"/>
    </source>
</evidence>
<evidence type="ECO:0000313" key="3">
    <source>
        <dbReference type="Proteomes" id="UP001151760"/>
    </source>
</evidence>
<proteinExistence type="predicted"/>
<reference evidence="2" key="2">
    <citation type="submission" date="2022-01" db="EMBL/GenBank/DDBJ databases">
        <authorList>
            <person name="Yamashiro T."/>
            <person name="Shiraishi A."/>
            <person name="Satake H."/>
            <person name="Nakayama K."/>
        </authorList>
    </citation>
    <scope>NUCLEOTIDE SEQUENCE</scope>
</reference>
<feature type="region of interest" description="Disordered" evidence="1">
    <location>
        <begin position="96"/>
        <end position="118"/>
    </location>
</feature>
<name>A0ABQ4YGZ0_9ASTR</name>
<keyword evidence="3" id="KW-1185">Reference proteome</keyword>
<gene>
    <name evidence="2" type="ORF">Tco_0726106</name>
</gene>
<dbReference type="Proteomes" id="UP001151760">
    <property type="component" value="Unassembled WGS sequence"/>
</dbReference>
<evidence type="ECO:0000256" key="1">
    <source>
        <dbReference type="SAM" id="MobiDB-lite"/>
    </source>
</evidence>
<accession>A0ABQ4YGZ0</accession>
<reference evidence="2" key="1">
    <citation type="journal article" date="2022" name="Int. J. Mol. Sci.">
        <title>Draft Genome of Tanacetum Coccineum: Genomic Comparison of Closely Related Tanacetum-Family Plants.</title>
        <authorList>
            <person name="Yamashiro T."/>
            <person name="Shiraishi A."/>
            <person name="Nakayama K."/>
            <person name="Satake H."/>
        </authorList>
    </citation>
    <scope>NUCLEOTIDE SEQUENCE</scope>
</reference>
<feature type="compositionally biased region" description="Basic and acidic residues" evidence="1">
    <location>
        <begin position="107"/>
        <end position="118"/>
    </location>
</feature>
<comment type="caution">
    <text evidence="2">The sequence shown here is derived from an EMBL/GenBank/DDBJ whole genome shotgun (WGS) entry which is preliminary data.</text>
</comment>